<dbReference type="Pfam" id="PF15377">
    <property type="entry name" value="DUF4604"/>
    <property type="match status" value="1"/>
</dbReference>
<keyword evidence="4" id="KW-1185">Reference proteome</keyword>
<feature type="compositionally biased region" description="Basic and acidic residues" evidence="1">
    <location>
        <begin position="96"/>
        <end position="124"/>
    </location>
</feature>
<feature type="non-terminal residue" evidence="3">
    <location>
        <position position="171"/>
    </location>
</feature>
<proteinExistence type="predicted"/>
<organism evidence="3 4">
    <name type="scientific">Meganyctiphanes norvegica</name>
    <name type="common">Northern krill</name>
    <name type="synonym">Thysanopoda norvegica</name>
    <dbReference type="NCBI Taxonomy" id="48144"/>
    <lineage>
        <taxon>Eukaryota</taxon>
        <taxon>Metazoa</taxon>
        <taxon>Ecdysozoa</taxon>
        <taxon>Arthropoda</taxon>
        <taxon>Crustacea</taxon>
        <taxon>Multicrustacea</taxon>
        <taxon>Malacostraca</taxon>
        <taxon>Eumalacostraca</taxon>
        <taxon>Eucarida</taxon>
        <taxon>Euphausiacea</taxon>
        <taxon>Euphausiidae</taxon>
        <taxon>Meganyctiphanes</taxon>
    </lineage>
</organism>
<evidence type="ECO:0000313" key="4">
    <source>
        <dbReference type="Proteomes" id="UP001497623"/>
    </source>
</evidence>
<protein>
    <recommendedName>
        <fullName evidence="2">DUF4604 domain-containing protein</fullName>
    </recommendedName>
</protein>
<feature type="domain" description="DUF4604" evidence="2">
    <location>
        <begin position="16"/>
        <end position="167"/>
    </location>
</feature>
<name>A0AAV2QBU1_MEGNR</name>
<feature type="compositionally biased region" description="Basic residues" evidence="1">
    <location>
        <begin position="149"/>
        <end position="158"/>
    </location>
</feature>
<dbReference type="InterPro" id="IPR040219">
    <property type="entry name" value="KIAA1143-like"/>
</dbReference>
<evidence type="ECO:0000259" key="2">
    <source>
        <dbReference type="Pfam" id="PF15377"/>
    </source>
</evidence>
<comment type="caution">
    <text evidence="3">The sequence shown here is derived from an EMBL/GenBank/DDBJ whole genome shotgun (WGS) entry which is preliminary data.</text>
</comment>
<evidence type="ECO:0000313" key="3">
    <source>
        <dbReference type="EMBL" id="CAL4076875.1"/>
    </source>
</evidence>
<sequence length="171" mass="19687">NKQSGTMAKWTGKKANVSYIKPEEPKFLKAFKEKVGYKEDKEILQAKFADMPSATNEDLEDGEDEQPQVVLLKTGDISQEEYDKLRSEGRLSELLNDRSKENENKDVQGCANKKDNAKIPEDGRIIFQPSTKRSHTKNDECEVSEKKTKKEKKIKKNKPLLSFNEDEEEEF</sequence>
<feature type="compositionally biased region" description="Basic and acidic residues" evidence="1">
    <location>
        <begin position="136"/>
        <end position="148"/>
    </location>
</feature>
<dbReference type="InterPro" id="IPR027911">
    <property type="entry name" value="DUF4604"/>
</dbReference>
<reference evidence="3 4" key="1">
    <citation type="submission" date="2024-05" db="EMBL/GenBank/DDBJ databases">
        <authorList>
            <person name="Wallberg A."/>
        </authorList>
    </citation>
    <scope>NUCLEOTIDE SEQUENCE [LARGE SCALE GENOMIC DNA]</scope>
</reference>
<dbReference type="PANTHER" id="PTHR31195:SF2">
    <property type="entry name" value="GEO02494P1"/>
    <property type="match status" value="1"/>
</dbReference>
<accession>A0AAV2QBU1</accession>
<dbReference type="PANTHER" id="PTHR31195">
    <property type="entry name" value="GEO02494P1"/>
    <property type="match status" value="1"/>
</dbReference>
<dbReference type="Proteomes" id="UP001497623">
    <property type="component" value="Unassembled WGS sequence"/>
</dbReference>
<feature type="non-terminal residue" evidence="3">
    <location>
        <position position="1"/>
    </location>
</feature>
<evidence type="ECO:0000256" key="1">
    <source>
        <dbReference type="SAM" id="MobiDB-lite"/>
    </source>
</evidence>
<dbReference type="EMBL" id="CAXKWB010005130">
    <property type="protein sequence ID" value="CAL4076875.1"/>
    <property type="molecule type" value="Genomic_DNA"/>
</dbReference>
<dbReference type="AlphaFoldDB" id="A0AAV2QBU1"/>
<gene>
    <name evidence="3" type="ORF">MNOR_LOCUS10268</name>
</gene>
<feature type="region of interest" description="Disordered" evidence="1">
    <location>
        <begin position="96"/>
        <end position="171"/>
    </location>
</feature>